<dbReference type="PROSITE" id="PS51419">
    <property type="entry name" value="RAB"/>
    <property type="match status" value="1"/>
</dbReference>
<feature type="region of interest" description="Disordered" evidence="2">
    <location>
        <begin position="200"/>
        <end position="221"/>
    </location>
</feature>
<evidence type="ECO:0000256" key="1">
    <source>
        <dbReference type="ARBA" id="ARBA00022741"/>
    </source>
</evidence>
<dbReference type="SMART" id="SM00176">
    <property type="entry name" value="RAN"/>
    <property type="match status" value="1"/>
</dbReference>
<protein>
    <submittedName>
        <fullName evidence="3">Uncharacterized protein</fullName>
    </submittedName>
</protein>
<dbReference type="OrthoDB" id="48625at2759"/>
<reference evidence="3 5" key="1">
    <citation type="submission" date="2015-02" db="EMBL/GenBank/DDBJ databases">
        <authorList>
            <person name="Chooi Y.-H."/>
        </authorList>
    </citation>
    <scope>NUCLEOTIDE SEQUENCE [LARGE SCALE GENOMIC DNA]</scope>
    <source>
        <strain evidence="3">E3</strain>
    </source>
</reference>
<dbReference type="Proteomes" id="UP000290189">
    <property type="component" value="Unassembled WGS sequence"/>
</dbReference>
<dbReference type="InterPro" id="IPR005225">
    <property type="entry name" value="Small_GTP-bd"/>
</dbReference>
<dbReference type="PROSITE" id="PS51421">
    <property type="entry name" value="RAS"/>
    <property type="match status" value="1"/>
</dbReference>
<dbReference type="InterPro" id="IPR001806">
    <property type="entry name" value="Small_GTPase"/>
</dbReference>
<proteinExistence type="predicted"/>
<dbReference type="SMART" id="SM00174">
    <property type="entry name" value="RHO"/>
    <property type="match status" value="1"/>
</dbReference>
<evidence type="ECO:0000313" key="3">
    <source>
        <dbReference type="EMBL" id="CEO98403.1"/>
    </source>
</evidence>
<dbReference type="PANTHER" id="PTHR47978">
    <property type="match status" value="1"/>
</dbReference>
<dbReference type="GO" id="GO:0003924">
    <property type="term" value="F:GTPase activity"/>
    <property type="evidence" value="ECO:0007669"/>
    <property type="project" value="InterPro"/>
</dbReference>
<reference evidence="4 6" key="2">
    <citation type="submission" date="2018-03" db="EMBL/GenBank/DDBJ databases">
        <authorList>
            <person name="Fogelqvist J."/>
        </authorList>
    </citation>
    <scope>NUCLEOTIDE SEQUENCE [LARGE SCALE GENOMIC DNA]</scope>
</reference>
<name>A0A0G4ISR4_PLABS</name>
<dbReference type="SMART" id="SM00173">
    <property type="entry name" value="RAS"/>
    <property type="match status" value="1"/>
</dbReference>
<dbReference type="Pfam" id="PF00071">
    <property type="entry name" value="Ras"/>
    <property type="match status" value="1"/>
</dbReference>
<dbReference type="GO" id="GO:0005525">
    <property type="term" value="F:GTP binding"/>
    <property type="evidence" value="ECO:0007669"/>
    <property type="project" value="InterPro"/>
</dbReference>
<keyword evidence="1" id="KW-0547">Nucleotide-binding</keyword>
<dbReference type="EMBL" id="CDSF01000084">
    <property type="protein sequence ID" value="CEO98403.1"/>
    <property type="molecule type" value="Genomic_DNA"/>
</dbReference>
<keyword evidence="4" id="KW-0496">Mitochondrion</keyword>
<dbReference type="PROSITE" id="PS51420">
    <property type="entry name" value="RHO"/>
    <property type="match status" value="1"/>
</dbReference>
<accession>A0A0G4ISR4</accession>
<geneLocation type="mitochondrion" evidence="4"/>
<evidence type="ECO:0000313" key="4">
    <source>
        <dbReference type="EMBL" id="SPQ94487.1"/>
    </source>
</evidence>
<gene>
    <name evidence="3" type="ORF">PBRA_006517</name>
    <name evidence="4" type="ORF">PLBR_LOCUS1702</name>
</gene>
<dbReference type="Proteomes" id="UP000039324">
    <property type="component" value="Unassembled WGS sequence"/>
</dbReference>
<dbReference type="SUPFAM" id="SSF52540">
    <property type="entry name" value="P-loop containing nucleoside triphosphate hydrolases"/>
    <property type="match status" value="1"/>
</dbReference>
<dbReference type="Gene3D" id="3.40.50.300">
    <property type="entry name" value="P-loop containing nucleotide triphosphate hydrolases"/>
    <property type="match status" value="1"/>
</dbReference>
<evidence type="ECO:0000313" key="6">
    <source>
        <dbReference type="Proteomes" id="UP000290189"/>
    </source>
</evidence>
<evidence type="ECO:0000256" key="2">
    <source>
        <dbReference type="SAM" id="MobiDB-lite"/>
    </source>
</evidence>
<organism evidence="3 5">
    <name type="scientific">Plasmodiophora brassicae</name>
    <name type="common">Clubroot disease agent</name>
    <dbReference type="NCBI Taxonomy" id="37360"/>
    <lineage>
        <taxon>Eukaryota</taxon>
        <taxon>Sar</taxon>
        <taxon>Rhizaria</taxon>
        <taxon>Endomyxa</taxon>
        <taxon>Phytomyxea</taxon>
        <taxon>Plasmodiophorida</taxon>
        <taxon>Plasmodiophoridae</taxon>
        <taxon>Plasmodiophora</taxon>
    </lineage>
</organism>
<keyword evidence="5" id="KW-1185">Reference proteome</keyword>
<dbReference type="NCBIfam" id="TIGR00231">
    <property type="entry name" value="small_GTP"/>
    <property type="match status" value="1"/>
</dbReference>
<dbReference type="FunFam" id="3.40.50.300:FF:001656">
    <property type="entry name" value="Rab11B GTPase, putative"/>
    <property type="match status" value="1"/>
</dbReference>
<sequence>MSAEKATADTTMEAELKIILLGDSAVGKTKLVERYLMDNYEPQQLSTYALTVFRHNTEIDGKPVSIDFWDTAGQERFTSMHPSYYYRAHACILAFDVTRKVTYQNMNAWYKELRQYRPKIPVIVVANKIDSDYKVTEKTFAFATKRKLPFFFCSASDGTNVVTVFKEAIKAAMEFKSLPSGDFMDDVLETVAYFDAKSKGRHAASASGKGEDNDDDIEITA</sequence>
<evidence type="ECO:0000313" key="5">
    <source>
        <dbReference type="Proteomes" id="UP000039324"/>
    </source>
</evidence>
<dbReference type="SMART" id="SM00175">
    <property type="entry name" value="RAB"/>
    <property type="match status" value="1"/>
</dbReference>
<dbReference type="AlphaFoldDB" id="A0A0G4ISR4"/>
<dbReference type="OMA" id="YHEAHAC"/>
<dbReference type="InterPro" id="IPR027417">
    <property type="entry name" value="P-loop_NTPase"/>
</dbReference>
<dbReference type="EMBL" id="OVEO01000002">
    <property type="protein sequence ID" value="SPQ94487.1"/>
    <property type="molecule type" value="Genomic_DNA"/>
</dbReference>
<feature type="compositionally biased region" description="Acidic residues" evidence="2">
    <location>
        <begin position="212"/>
        <end position="221"/>
    </location>
</feature>
<dbReference type="STRING" id="37360.A0A0G4ISR4"/>
<dbReference type="PRINTS" id="PR00449">
    <property type="entry name" value="RASTRNSFRMNG"/>
</dbReference>